<keyword evidence="2" id="KW-1185">Reference proteome</keyword>
<feature type="transmembrane region" description="Helical" evidence="1">
    <location>
        <begin position="12"/>
        <end position="30"/>
    </location>
</feature>
<sequence>MLSQNVKDILTVLALTTILFIIFIPIFCLAQQPTLVKGTKIDVDPNLASNLNTILDWSDRSVVFLSLLTTPLAMYYSATNDRLTLPIRVLATAENFTKFLFAIFYTLNQFCSKTISSIGCSVGLKALPDYFFDGNLNGPNRPLIVNGFYSYFTPTLIMLPYFMACSLDFVNNKNMRKLKKSGRATRTESLLMIQMIASSVLALWNTLIAFSLQLLFSLFFGRNFLSVLISFFNFMRALLFYLVESIITILLLRKPREKARTMSLFTANFAQKHPKRASILSSSG</sequence>
<accession>A0AAF3J573</accession>
<keyword evidence="1" id="KW-0812">Transmembrane</keyword>
<feature type="transmembrane region" description="Helical" evidence="1">
    <location>
        <begin position="228"/>
        <end position="252"/>
    </location>
</feature>
<feature type="transmembrane region" description="Helical" evidence="1">
    <location>
        <begin position="148"/>
        <end position="170"/>
    </location>
</feature>
<evidence type="ECO:0000256" key="1">
    <source>
        <dbReference type="SAM" id="Phobius"/>
    </source>
</evidence>
<name>A0AAF3J573_9BILA</name>
<proteinExistence type="predicted"/>
<feature type="transmembrane region" description="Helical" evidence="1">
    <location>
        <begin position="191"/>
        <end position="216"/>
    </location>
</feature>
<reference evidence="3" key="1">
    <citation type="submission" date="2024-02" db="UniProtKB">
        <authorList>
            <consortium name="WormBaseParasite"/>
        </authorList>
    </citation>
    <scope>IDENTIFICATION</scope>
</reference>
<evidence type="ECO:0000313" key="3">
    <source>
        <dbReference type="WBParaSite" id="MBELARI_LOCUS16932"/>
    </source>
</evidence>
<dbReference type="AlphaFoldDB" id="A0AAF3J573"/>
<keyword evidence="1" id="KW-0472">Membrane</keyword>
<dbReference type="Proteomes" id="UP000887575">
    <property type="component" value="Unassembled WGS sequence"/>
</dbReference>
<dbReference type="WBParaSite" id="MBELARI_LOCUS16932">
    <property type="protein sequence ID" value="MBELARI_LOCUS16932"/>
    <property type="gene ID" value="MBELARI_LOCUS16932"/>
</dbReference>
<feature type="transmembrane region" description="Helical" evidence="1">
    <location>
        <begin position="61"/>
        <end position="78"/>
    </location>
</feature>
<evidence type="ECO:0000313" key="2">
    <source>
        <dbReference type="Proteomes" id="UP000887575"/>
    </source>
</evidence>
<keyword evidence="1" id="KW-1133">Transmembrane helix</keyword>
<protein>
    <submittedName>
        <fullName evidence="3">Uncharacterized protein</fullName>
    </submittedName>
</protein>
<organism evidence="2 3">
    <name type="scientific">Mesorhabditis belari</name>
    <dbReference type="NCBI Taxonomy" id="2138241"/>
    <lineage>
        <taxon>Eukaryota</taxon>
        <taxon>Metazoa</taxon>
        <taxon>Ecdysozoa</taxon>
        <taxon>Nematoda</taxon>
        <taxon>Chromadorea</taxon>
        <taxon>Rhabditida</taxon>
        <taxon>Rhabditina</taxon>
        <taxon>Rhabditomorpha</taxon>
        <taxon>Rhabditoidea</taxon>
        <taxon>Rhabditidae</taxon>
        <taxon>Mesorhabditinae</taxon>
        <taxon>Mesorhabditis</taxon>
    </lineage>
</organism>